<dbReference type="EMBL" id="ML736738">
    <property type="protein sequence ID" value="KAE8410008.1"/>
    <property type="molecule type" value="Genomic_DNA"/>
</dbReference>
<evidence type="ECO:0000313" key="2">
    <source>
        <dbReference type="Proteomes" id="UP000325579"/>
    </source>
</evidence>
<gene>
    <name evidence="1" type="ORF">BDV37DRAFT_277652</name>
</gene>
<accession>A0A5N7DWX6</accession>
<evidence type="ECO:0000313" key="1">
    <source>
        <dbReference type="EMBL" id="KAE8410008.1"/>
    </source>
</evidence>
<protein>
    <submittedName>
        <fullName evidence="1">Uncharacterized protein</fullName>
    </submittedName>
</protein>
<keyword evidence="2" id="KW-1185">Reference proteome</keyword>
<dbReference type="GeneID" id="43670519"/>
<organism evidence="1 2">
    <name type="scientific">Aspergillus pseudonomiae</name>
    <dbReference type="NCBI Taxonomy" id="1506151"/>
    <lineage>
        <taxon>Eukaryota</taxon>
        <taxon>Fungi</taxon>
        <taxon>Dikarya</taxon>
        <taxon>Ascomycota</taxon>
        <taxon>Pezizomycotina</taxon>
        <taxon>Eurotiomycetes</taxon>
        <taxon>Eurotiomycetidae</taxon>
        <taxon>Eurotiales</taxon>
        <taxon>Aspergillaceae</taxon>
        <taxon>Aspergillus</taxon>
        <taxon>Aspergillus subgen. Circumdati</taxon>
    </lineage>
</organism>
<name>A0A5N6I526_9EURO</name>
<accession>A0A5N6I526</accession>
<dbReference type="RefSeq" id="XP_031947327.1">
    <property type="nucleotide sequence ID" value="XM_032085828.1"/>
</dbReference>
<dbReference type="AlphaFoldDB" id="A0A5N6I526"/>
<dbReference type="Proteomes" id="UP000325579">
    <property type="component" value="Unassembled WGS sequence"/>
</dbReference>
<sequence length="80" mass="8665">MLHVGCTPHVGHAIIIFICICQTQVTIIFVITGPSADYSQSLLQFAEAKSGDVDIKQPQSSCEPPQVSRLHALRTIEFAG</sequence>
<reference evidence="1 2" key="1">
    <citation type="submission" date="2019-04" db="EMBL/GenBank/DDBJ databases">
        <authorList>
            <consortium name="DOE Joint Genome Institute"/>
            <person name="Mondo S."/>
            <person name="Kjaerbolling I."/>
            <person name="Vesth T."/>
            <person name="Frisvad J.C."/>
            <person name="Nybo J.L."/>
            <person name="Theobald S."/>
            <person name="Kildgaard S."/>
            <person name="Isbrandt T."/>
            <person name="Kuo A."/>
            <person name="Sato A."/>
            <person name="Lyhne E.K."/>
            <person name="Kogle M.E."/>
            <person name="Wiebenga A."/>
            <person name="Kun R.S."/>
            <person name="Lubbers R.J."/>
            <person name="Makela M.R."/>
            <person name="Barry K."/>
            <person name="Chovatia M."/>
            <person name="Clum A."/>
            <person name="Daum C."/>
            <person name="Haridas S."/>
            <person name="He G."/>
            <person name="LaButti K."/>
            <person name="Lipzen A."/>
            <person name="Riley R."/>
            <person name="Salamov A."/>
            <person name="Simmons B.A."/>
            <person name="Magnuson J.K."/>
            <person name="Henrissat B."/>
            <person name="Mortensen U.H."/>
            <person name="Larsen T.O."/>
            <person name="Devries R.P."/>
            <person name="Grigoriev I.V."/>
            <person name="Machida M."/>
            <person name="Baker S.E."/>
            <person name="Andersen M.R."/>
            <person name="Cantor M.N."/>
            <person name="Hua S.X."/>
        </authorList>
    </citation>
    <scope>NUCLEOTIDE SEQUENCE [LARGE SCALE GENOMIC DNA]</scope>
    <source>
        <strain evidence="1 2">CBS 119388</strain>
    </source>
</reference>
<proteinExistence type="predicted"/>